<dbReference type="SUPFAM" id="SSF50939">
    <property type="entry name" value="Sialidases"/>
    <property type="match status" value="1"/>
</dbReference>
<sequence>MEKIKKFLIKREVEMKKIILSLILIGFLRAFIDMPEGWRQRKTIKNINISGAPGKGVEFYSKGDTLVAIFLEPDTSGNLQNYVKLRVLLSYNCGFSWSSPVSAHQGVIDEGVIACPEIVIDDSFRIFVAYAISSTSPPNWYKIKIKVSEDLGRTWEIRYEDGDSLFPVSPFLCMAQKGNKVGLTYLKKIETGEYRIHFTFTQNGGQSWLFPPEILELEGEPRLVIDAGGNFYALGILFLETLARREGINQWTYYVFPDSLYTLRPNRIMRADPSTPHVIHFVYTDWASYTCYRKFIENQFTPRVEIIHQTEIQHSDFVVDPNNKIYLVLGQSRSPWSYLLRYFISYDGGNTWKDRGFLSSARFWYYEKTKRGRGLGIVDISGEEWYGRPQFQGNDDYSISNQYLATAYNHNKHLARIPNTEDLYAVFSMQTDSQDVVAVRSLDGGVNWENYKVIGHGVAGTPCIWIDPSLPDIVTYLWIHPQIDTILQYRTYTISTGSWSSIYNLRLPSTYKVDLSSPSISMCRTRRKIVVPKDFLIVTLKATGPADPCLLVIQYDITNPATPVENHWVISSSGTTPSISYSYTSSFKYHCVYEENGKIYYREKLYGNSYSWTPPFPISHENVDAYNPSIEVYGDSLYVVWSEDEGTGKHEVFRRRKKVTEPYNYWPSDPEPVSENSQNYDSRYPTNSELKFTLWNEEDHNNTGEYDPWFRYNDDPPMVFYNTAEHSYFPHGNRYLTSFHIWLYGIWTEKDHLLYRIMSHKRLYGPIGESSYLSYSGGENSPYLIEREGIKDYGNIRVDIGQNLIYEFHLDTIYSYEVEAEFYFEGNGIRKGKIITSNFDLPFEYKGNEIKKIRFQVKKENLFEDKLYLRIKNIAGPEVSLKALNVYRYEKEEETPGGGQGSKISGIRNSILKVYPNFVKDKFILSYTVNSFSPLEISLYDILGRKVYTFIKEKIVAPGNYKIELRKPDNLKSGIYFLRMETQDEKGIEKIILH</sequence>
<organism evidence="2">
    <name type="scientific">candidate division WOR-3 bacterium</name>
    <dbReference type="NCBI Taxonomy" id="2052148"/>
    <lineage>
        <taxon>Bacteria</taxon>
        <taxon>Bacteria division WOR-3</taxon>
    </lineage>
</organism>
<evidence type="ECO:0000313" key="2">
    <source>
        <dbReference type="EMBL" id="HGK53963.1"/>
    </source>
</evidence>
<dbReference type="EMBL" id="DTDP01000133">
    <property type="protein sequence ID" value="HGK53963.1"/>
    <property type="molecule type" value="Genomic_DNA"/>
</dbReference>
<dbReference type="Pfam" id="PF18962">
    <property type="entry name" value="Por_Secre_tail"/>
    <property type="match status" value="1"/>
</dbReference>
<name>A0A7V3ZTT3_UNCW3</name>
<dbReference type="NCBIfam" id="TIGR04183">
    <property type="entry name" value="Por_Secre_tail"/>
    <property type="match status" value="1"/>
</dbReference>
<proteinExistence type="predicted"/>
<accession>A0A7V3ZTT3</accession>
<dbReference type="CDD" id="cd15482">
    <property type="entry name" value="Sialidase_non-viral"/>
    <property type="match status" value="1"/>
</dbReference>
<dbReference type="AlphaFoldDB" id="A0A7V3ZTT3"/>
<feature type="domain" description="Secretion system C-terminal sorting" evidence="1">
    <location>
        <begin position="914"/>
        <end position="992"/>
    </location>
</feature>
<evidence type="ECO:0000259" key="1">
    <source>
        <dbReference type="Pfam" id="PF18962"/>
    </source>
</evidence>
<reference evidence="2" key="1">
    <citation type="journal article" date="2020" name="mSystems">
        <title>Genome- and Community-Level Interaction Insights into Carbon Utilization and Element Cycling Functions of Hydrothermarchaeota in Hydrothermal Sediment.</title>
        <authorList>
            <person name="Zhou Z."/>
            <person name="Liu Y."/>
            <person name="Xu W."/>
            <person name="Pan J."/>
            <person name="Luo Z.H."/>
            <person name="Li M."/>
        </authorList>
    </citation>
    <scope>NUCLEOTIDE SEQUENCE [LARGE SCALE GENOMIC DNA]</scope>
    <source>
        <strain evidence="2">SpSt-695</strain>
    </source>
</reference>
<protein>
    <submittedName>
        <fullName evidence="2">T9SS type A sorting domain-containing protein</fullName>
    </submittedName>
</protein>
<gene>
    <name evidence="2" type="ORF">ENU72_02950</name>
</gene>
<comment type="caution">
    <text evidence="2">The sequence shown here is derived from an EMBL/GenBank/DDBJ whole genome shotgun (WGS) entry which is preliminary data.</text>
</comment>
<dbReference type="InterPro" id="IPR036278">
    <property type="entry name" value="Sialidase_sf"/>
</dbReference>
<dbReference type="InterPro" id="IPR026444">
    <property type="entry name" value="Secre_tail"/>
</dbReference>